<gene>
    <name evidence="2" type="ORF">JCM9157_1065</name>
</gene>
<dbReference type="GO" id="GO:0005886">
    <property type="term" value="C:plasma membrane"/>
    <property type="evidence" value="ECO:0007669"/>
    <property type="project" value="TreeGrafter"/>
</dbReference>
<comment type="caution">
    <text evidence="2">The sequence shown here is derived from an EMBL/GenBank/DDBJ whole genome shotgun (WGS) entry which is preliminary data.</text>
</comment>
<evidence type="ECO:0000313" key="3">
    <source>
        <dbReference type="Proteomes" id="UP000018896"/>
    </source>
</evidence>
<dbReference type="SUPFAM" id="SSF103473">
    <property type="entry name" value="MFS general substrate transporter"/>
    <property type="match status" value="1"/>
</dbReference>
<feature type="transmembrane region" description="Helical" evidence="1">
    <location>
        <begin position="57"/>
        <end position="76"/>
    </location>
</feature>
<evidence type="ECO:0000256" key="1">
    <source>
        <dbReference type="SAM" id="Phobius"/>
    </source>
</evidence>
<feature type="transmembrane region" description="Helical" evidence="1">
    <location>
        <begin position="246"/>
        <end position="274"/>
    </location>
</feature>
<feature type="transmembrane region" description="Helical" evidence="1">
    <location>
        <begin position="161"/>
        <end position="180"/>
    </location>
</feature>
<feature type="transmembrane region" description="Helical" evidence="1">
    <location>
        <begin position="280"/>
        <end position="300"/>
    </location>
</feature>
<keyword evidence="1" id="KW-0472">Membrane</keyword>
<dbReference type="STRING" id="1236973.JCM9157_1065"/>
<dbReference type="PANTHER" id="PTHR11328:SF24">
    <property type="entry name" value="MAJOR FACILITATOR SUPERFAMILY (MFS) PROFILE DOMAIN-CONTAINING PROTEIN"/>
    <property type="match status" value="1"/>
</dbReference>
<dbReference type="AlphaFoldDB" id="W4QPK4"/>
<evidence type="ECO:0000313" key="2">
    <source>
        <dbReference type="EMBL" id="GAE34035.1"/>
    </source>
</evidence>
<dbReference type="Proteomes" id="UP000018896">
    <property type="component" value="Unassembled WGS sequence"/>
</dbReference>
<dbReference type="EMBL" id="BAUV01000005">
    <property type="protein sequence ID" value="GAE34035.1"/>
    <property type="molecule type" value="Genomic_DNA"/>
</dbReference>
<keyword evidence="3" id="KW-1185">Reference proteome</keyword>
<dbReference type="PANTHER" id="PTHR11328">
    <property type="entry name" value="MAJOR FACILITATOR SUPERFAMILY DOMAIN-CONTAINING PROTEIN"/>
    <property type="match status" value="1"/>
</dbReference>
<feature type="transmembrane region" description="Helical" evidence="1">
    <location>
        <begin position="335"/>
        <end position="355"/>
    </location>
</feature>
<dbReference type="eggNOG" id="COG2211">
    <property type="taxonomic scope" value="Bacteria"/>
</dbReference>
<dbReference type="InterPro" id="IPR036259">
    <property type="entry name" value="MFS_trans_sf"/>
</dbReference>
<protein>
    <submittedName>
        <fullName evidence="2">Xyloside transporter XynT</fullName>
    </submittedName>
</protein>
<feature type="transmembrane region" description="Helical" evidence="1">
    <location>
        <begin position="128"/>
        <end position="149"/>
    </location>
</feature>
<dbReference type="Pfam" id="PF13347">
    <property type="entry name" value="MFS_2"/>
    <property type="match status" value="1"/>
</dbReference>
<dbReference type="GO" id="GO:0008643">
    <property type="term" value="P:carbohydrate transport"/>
    <property type="evidence" value="ECO:0007669"/>
    <property type="project" value="InterPro"/>
</dbReference>
<name>W4QPK4_HALA3</name>
<dbReference type="NCBIfam" id="TIGR00792">
    <property type="entry name" value="gph"/>
    <property type="match status" value="1"/>
</dbReference>
<feature type="transmembrane region" description="Helical" evidence="1">
    <location>
        <begin position="26"/>
        <end position="51"/>
    </location>
</feature>
<keyword evidence="1" id="KW-1133">Transmembrane helix</keyword>
<dbReference type="GO" id="GO:0015293">
    <property type="term" value="F:symporter activity"/>
    <property type="evidence" value="ECO:0007669"/>
    <property type="project" value="InterPro"/>
</dbReference>
<dbReference type="GO" id="GO:0006814">
    <property type="term" value="P:sodium ion transport"/>
    <property type="evidence" value="ECO:0007669"/>
    <property type="project" value="InterPro"/>
</dbReference>
<dbReference type="InterPro" id="IPR039672">
    <property type="entry name" value="MFS_2"/>
</dbReference>
<feature type="transmembrane region" description="Helical" evidence="1">
    <location>
        <begin position="97"/>
        <end position="116"/>
    </location>
</feature>
<dbReference type="OrthoDB" id="9764596at2"/>
<feature type="transmembrane region" description="Helical" evidence="1">
    <location>
        <begin position="312"/>
        <end position="329"/>
    </location>
</feature>
<accession>W4QPK4</accession>
<feature type="transmembrane region" description="Helical" evidence="1">
    <location>
        <begin position="192"/>
        <end position="214"/>
    </location>
</feature>
<organism evidence="2 3">
    <name type="scientific">Halalkalibacter akibai (strain ATCC 43226 / DSM 21942 / CIP 109018 / JCM 9157 / 1139)</name>
    <name type="common">Bacillus akibai</name>
    <dbReference type="NCBI Taxonomy" id="1236973"/>
    <lineage>
        <taxon>Bacteria</taxon>
        <taxon>Bacillati</taxon>
        <taxon>Bacillota</taxon>
        <taxon>Bacilli</taxon>
        <taxon>Bacillales</taxon>
        <taxon>Bacillaceae</taxon>
        <taxon>Halalkalibacter</taxon>
    </lineage>
</organism>
<dbReference type="InterPro" id="IPR001927">
    <property type="entry name" value="Na/Gal_symport"/>
</dbReference>
<sequence>MSLEIKKQDGYFGGAQQQVRPGHNEMLFYGMGFFGIILIWTMVGTFLTFYYTDIAGIPAAIVGTLMLVARLLDGVTDIGMGAIVDRTKTKYGKARPWILWLAIPFAISGVLLFSVPDLSMTGKIVYAYVTYFLLILTYTAISIPYKTLLGLMTQDQKGRTLVNIYTGVFTMLSTILVMTLAQPIASSIGGQLGWTVVSIAIALIIIVTCLTAFLKTKERVDIETIAQAKKKIAFTTEFKGLLTNKYWIIITIYCVIAYTLNALLSGAGIFYATYILGNTGYFSLIALTLFLPTIIGFFFVGKLVQKYGKRNIALVVSLAAILGSVVKLIDPTNLTVFLIGNVIQAWPYYLLLLFYMR</sequence>
<keyword evidence="1" id="KW-0812">Transmembrane</keyword>
<reference evidence="2 3" key="1">
    <citation type="journal article" date="2014" name="Genome Announc.">
        <title>Draft Genome Sequences of Three Alkaliphilic Bacillus Strains, Bacillus wakoensis JCM 9140T, Bacillus akibai JCM 9157T, and Bacillus hemicellulosilyticus JCM 9152T.</title>
        <authorList>
            <person name="Yuki M."/>
            <person name="Oshima K."/>
            <person name="Suda W."/>
            <person name="Oshida Y."/>
            <person name="Kitamura K."/>
            <person name="Iida T."/>
            <person name="Hattori M."/>
            <person name="Ohkuma M."/>
        </authorList>
    </citation>
    <scope>NUCLEOTIDE SEQUENCE [LARGE SCALE GENOMIC DNA]</scope>
    <source>
        <strain evidence="2 3">JCM 9157</strain>
    </source>
</reference>
<proteinExistence type="predicted"/>
<dbReference type="Gene3D" id="1.20.1250.20">
    <property type="entry name" value="MFS general substrate transporter like domains"/>
    <property type="match status" value="1"/>
</dbReference>